<reference evidence="2 3" key="2">
    <citation type="submission" date="2018-06" db="EMBL/GenBank/DDBJ databases">
        <title>Metagenomic assembly of (sub)arctic Cyanobacteria and their associated microbiome from non-axenic cultures.</title>
        <authorList>
            <person name="Baurain D."/>
        </authorList>
    </citation>
    <scope>NUCLEOTIDE SEQUENCE [LARGE SCALE GENOMIC DNA]</scope>
    <source>
        <strain evidence="2">ULC027bin1</strain>
    </source>
</reference>
<sequence length="323" mass="37138">MSVSYGQLWLWLATMTQLLLTIYFLVVFYVLYKMALGLEERKEAKVIINVDEKFLAEQTVIQLSRQIGGRAIKASVEKFGFGKKKDPVLSLAFEQAQSIPIPPKDLEKKEKDGMTPPEVSQWSEQWSKERVSIQVLPIGEEKLGPVWVMKIDVKNKTRDQQVYLDWDRSSIEIGGRANRVIRSTSNVFRDLSQPQIFGVVNPGGTVLFLVNIEGNYTRDIETNRLKPPLPLEDLKQRADEAKLTDPTAKEKNIEPLYNLDLMVRMKRTDEKDSEMINLLIPFAFTLEIKVDPPAFPPLRWFLRNFGPNRESNWLWGVSKKDVA</sequence>
<name>A0A2W4XGR0_9CYAN</name>
<accession>A0A2W4XGR0</accession>
<evidence type="ECO:0000256" key="1">
    <source>
        <dbReference type="SAM" id="Phobius"/>
    </source>
</evidence>
<keyword evidence="1" id="KW-0812">Transmembrane</keyword>
<keyword evidence="1" id="KW-0472">Membrane</keyword>
<dbReference type="EMBL" id="QBMP01000072">
    <property type="protein sequence ID" value="PZO56416.1"/>
    <property type="molecule type" value="Genomic_DNA"/>
</dbReference>
<comment type="caution">
    <text evidence="2">The sequence shown here is derived from an EMBL/GenBank/DDBJ whole genome shotgun (WGS) entry which is preliminary data.</text>
</comment>
<feature type="transmembrane region" description="Helical" evidence="1">
    <location>
        <begin position="6"/>
        <end position="32"/>
    </location>
</feature>
<reference evidence="3" key="1">
    <citation type="submission" date="2018-04" db="EMBL/GenBank/DDBJ databases">
        <authorList>
            <person name="Cornet L."/>
        </authorList>
    </citation>
    <scope>NUCLEOTIDE SEQUENCE [LARGE SCALE GENOMIC DNA]</scope>
</reference>
<keyword evidence="1" id="KW-1133">Transmembrane helix</keyword>
<dbReference type="Proteomes" id="UP000249794">
    <property type="component" value="Unassembled WGS sequence"/>
</dbReference>
<protein>
    <submittedName>
        <fullName evidence="2">Uncharacterized protein</fullName>
    </submittedName>
</protein>
<evidence type="ECO:0000313" key="2">
    <source>
        <dbReference type="EMBL" id="PZO56416.1"/>
    </source>
</evidence>
<dbReference type="AlphaFoldDB" id="A0A2W4XGR0"/>
<organism evidence="2 3">
    <name type="scientific">Phormidesmis priestleyi</name>
    <dbReference type="NCBI Taxonomy" id="268141"/>
    <lineage>
        <taxon>Bacteria</taxon>
        <taxon>Bacillati</taxon>
        <taxon>Cyanobacteriota</taxon>
        <taxon>Cyanophyceae</taxon>
        <taxon>Leptolyngbyales</taxon>
        <taxon>Leptolyngbyaceae</taxon>
        <taxon>Phormidesmis</taxon>
    </lineage>
</organism>
<proteinExistence type="predicted"/>
<evidence type="ECO:0000313" key="3">
    <source>
        <dbReference type="Proteomes" id="UP000249794"/>
    </source>
</evidence>
<gene>
    <name evidence="2" type="ORF">DCF15_08785</name>
</gene>